<reference evidence="1 2" key="1">
    <citation type="submission" date="2010-08" db="EMBL/GenBank/DDBJ databases">
        <authorList>
            <person name="Weinstock G."/>
            <person name="Sodergren E."/>
            <person name="Clifton S."/>
            <person name="Fulton L."/>
            <person name="Fulton B."/>
            <person name="Courtney L."/>
            <person name="Fronick C."/>
            <person name="Harrison M."/>
            <person name="Strong C."/>
            <person name="Farmer C."/>
            <person name="Delahaunty K."/>
            <person name="Markovic C."/>
            <person name="Hall O."/>
            <person name="Minx P."/>
            <person name="Tomlinson C."/>
            <person name="Mitreva M."/>
            <person name="Hou S."/>
            <person name="Chen J."/>
            <person name="Wollam A."/>
            <person name="Pepin K.H."/>
            <person name="Johnson M."/>
            <person name="Bhonagiri V."/>
            <person name="Zhang X."/>
            <person name="Suruliraj S."/>
            <person name="Warren W."/>
            <person name="Chinwalla A."/>
            <person name="Mardis E.R."/>
            <person name="Wilson R.K."/>
        </authorList>
    </citation>
    <scope>NUCLEOTIDE SEQUENCE [LARGE SCALE GENOMIC DNA]</scope>
    <source>
        <strain evidence="1 2">KLE1255</strain>
    </source>
</reference>
<dbReference type="AlphaFoldDB" id="E2ZKG1"/>
<dbReference type="EMBL" id="AECU01000172">
    <property type="protein sequence ID" value="EFQ06290.1"/>
    <property type="molecule type" value="Genomic_DNA"/>
</dbReference>
<evidence type="ECO:0000313" key="1">
    <source>
        <dbReference type="EMBL" id="EFQ06290.1"/>
    </source>
</evidence>
<sequence>MKKFPVSVFLYTYHKFRIGFMVLSENSGLPVYFVRQKLYNKMYPNRMD</sequence>
<protein>
    <submittedName>
        <fullName evidence="1">Uncharacterized protein</fullName>
    </submittedName>
</protein>
<accession>E2ZKG1</accession>
<dbReference type="Proteomes" id="UP000006028">
    <property type="component" value="Unassembled WGS sequence"/>
</dbReference>
<dbReference type="STRING" id="748224.HMPREF9436_02144"/>
<dbReference type="BioCyc" id="FCF748224-HMP:GTSS-1250-MONOMER"/>
<evidence type="ECO:0000313" key="2">
    <source>
        <dbReference type="Proteomes" id="UP000006028"/>
    </source>
</evidence>
<proteinExistence type="predicted"/>
<gene>
    <name evidence="1" type="ORF">HMPREF9436_02144</name>
</gene>
<dbReference type="HOGENOM" id="CLU_3153015_0_0_9"/>
<comment type="caution">
    <text evidence="1">The sequence shown here is derived from an EMBL/GenBank/DDBJ whole genome shotgun (WGS) entry which is preliminary data.</text>
</comment>
<organism evidence="1 2">
    <name type="scientific">Faecalibacterium cf. prausnitzii KLE1255</name>
    <dbReference type="NCBI Taxonomy" id="748224"/>
    <lineage>
        <taxon>Bacteria</taxon>
        <taxon>Bacillati</taxon>
        <taxon>Bacillota</taxon>
        <taxon>Clostridia</taxon>
        <taxon>Eubacteriales</taxon>
        <taxon>Oscillospiraceae</taxon>
        <taxon>Faecalibacterium</taxon>
    </lineage>
</organism>
<name>E2ZKG1_9FIRM</name>